<evidence type="ECO:0000256" key="1">
    <source>
        <dbReference type="ARBA" id="ARBA00034773"/>
    </source>
</evidence>
<accession>A0A2I0JKR8</accession>
<dbReference type="STRING" id="22663.A0A2I0JKR8"/>
<dbReference type="GO" id="GO:0010150">
    <property type="term" value="P:leaf senescence"/>
    <property type="evidence" value="ECO:0007669"/>
    <property type="project" value="UniProtKB-ARBA"/>
</dbReference>
<comment type="caution">
    <text evidence="3">The sequence shown here is derived from an EMBL/GenBank/DDBJ whole genome shotgun (WGS) entry which is preliminary data.</text>
</comment>
<feature type="region of interest" description="Disordered" evidence="2">
    <location>
        <begin position="17"/>
        <end position="96"/>
    </location>
</feature>
<proteinExistence type="inferred from homology"/>
<evidence type="ECO:0000313" key="3">
    <source>
        <dbReference type="EMBL" id="PKI56858.1"/>
    </source>
</evidence>
<dbReference type="PANTHER" id="PTHR33083">
    <property type="entry name" value="EXPRESSED PROTEIN"/>
    <property type="match status" value="1"/>
</dbReference>
<feature type="compositionally biased region" description="Polar residues" evidence="2">
    <location>
        <begin position="78"/>
        <end position="93"/>
    </location>
</feature>
<dbReference type="InterPro" id="IPR007608">
    <property type="entry name" value="Senescence_reg_S40"/>
</dbReference>
<dbReference type="AlphaFoldDB" id="A0A2I0JKR8"/>
<dbReference type="PANTHER" id="PTHR33083:SF103">
    <property type="entry name" value="SENESCENCE REGULATOR"/>
    <property type="match status" value="1"/>
</dbReference>
<dbReference type="Proteomes" id="UP000233551">
    <property type="component" value="Unassembled WGS sequence"/>
</dbReference>
<organism evidence="3 4">
    <name type="scientific">Punica granatum</name>
    <name type="common">Pomegranate</name>
    <dbReference type="NCBI Taxonomy" id="22663"/>
    <lineage>
        <taxon>Eukaryota</taxon>
        <taxon>Viridiplantae</taxon>
        <taxon>Streptophyta</taxon>
        <taxon>Embryophyta</taxon>
        <taxon>Tracheophyta</taxon>
        <taxon>Spermatophyta</taxon>
        <taxon>Magnoliopsida</taxon>
        <taxon>eudicotyledons</taxon>
        <taxon>Gunneridae</taxon>
        <taxon>Pentapetalae</taxon>
        <taxon>rosids</taxon>
        <taxon>malvids</taxon>
        <taxon>Myrtales</taxon>
        <taxon>Lythraceae</taxon>
        <taxon>Punica</taxon>
    </lineage>
</organism>
<evidence type="ECO:0000256" key="2">
    <source>
        <dbReference type="SAM" id="MobiDB-lite"/>
    </source>
</evidence>
<feature type="region of interest" description="Disordered" evidence="2">
    <location>
        <begin position="132"/>
        <end position="156"/>
    </location>
</feature>
<sequence length="202" mass="22273">MKQLCSRNICREQEVFMADRSSSSRRSGGGRSHQRQASIDYEDLEEENVWSAAQERGGGGGDYTRGAAGPRMIPRGTPSANEASTPHHSSTPVNIPDWSRIYGKSKRKVDGFGFGFGSGSSSAVMWNDFQQDKETGVRDEEEEEEDGEDEGGIVPPHEWIARKLERSQISSNSMCEGIGRTLKGRDLSKVRNAVLTKTGFLE</sequence>
<evidence type="ECO:0008006" key="5">
    <source>
        <dbReference type="Google" id="ProtNLM"/>
    </source>
</evidence>
<keyword evidence="4" id="KW-1185">Reference proteome</keyword>
<dbReference type="EMBL" id="PGOL01001565">
    <property type="protein sequence ID" value="PKI56858.1"/>
    <property type="molecule type" value="Genomic_DNA"/>
</dbReference>
<gene>
    <name evidence="3" type="ORF">CRG98_022745</name>
</gene>
<evidence type="ECO:0000313" key="4">
    <source>
        <dbReference type="Proteomes" id="UP000233551"/>
    </source>
</evidence>
<dbReference type="Pfam" id="PF04520">
    <property type="entry name" value="Senescence_reg"/>
    <property type="match status" value="2"/>
</dbReference>
<protein>
    <recommendedName>
        <fullName evidence="5">Senescence regulator S40</fullName>
    </recommendedName>
</protein>
<feature type="compositionally biased region" description="Acidic residues" evidence="2">
    <location>
        <begin position="139"/>
        <end position="151"/>
    </location>
</feature>
<name>A0A2I0JKR8_PUNGR</name>
<reference evidence="3 4" key="1">
    <citation type="submission" date="2017-11" db="EMBL/GenBank/DDBJ databases">
        <title>De-novo sequencing of pomegranate (Punica granatum L.) genome.</title>
        <authorList>
            <person name="Akparov Z."/>
            <person name="Amiraslanov A."/>
            <person name="Hajiyeva S."/>
            <person name="Abbasov M."/>
            <person name="Kaur K."/>
            <person name="Hamwieh A."/>
            <person name="Solovyev V."/>
            <person name="Salamov A."/>
            <person name="Braich B."/>
            <person name="Kosarev P."/>
            <person name="Mahmoud A."/>
            <person name="Hajiyev E."/>
            <person name="Babayeva S."/>
            <person name="Izzatullayeva V."/>
            <person name="Mammadov A."/>
            <person name="Mammadov A."/>
            <person name="Sharifova S."/>
            <person name="Ojaghi J."/>
            <person name="Eynullazada K."/>
            <person name="Bayramov B."/>
            <person name="Abdulazimova A."/>
            <person name="Shahmuradov I."/>
        </authorList>
    </citation>
    <scope>NUCLEOTIDE SEQUENCE [LARGE SCALE GENOMIC DNA]</scope>
    <source>
        <strain evidence="4">cv. AG2017</strain>
        <tissue evidence="3">Leaf</tissue>
    </source>
</reference>
<comment type="similarity">
    <text evidence="1">Belongs to the senescence regulator S40 family.</text>
</comment>